<dbReference type="EMBL" id="JZDQ02000007">
    <property type="protein sequence ID" value="OIJ27692.1"/>
    <property type="molecule type" value="Genomic_DNA"/>
</dbReference>
<accession>A0A1J4N853</accession>
<dbReference type="InterPro" id="IPR023846">
    <property type="entry name" value="CHP04042_MSMEG0570"/>
</dbReference>
<dbReference type="NCBIfam" id="TIGR04042">
    <property type="entry name" value="MSMEG_0570_fam"/>
    <property type="match status" value="1"/>
</dbReference>
<dbReference type="RefSeq" id="WP_045551900.1">
    <property type="nucleotide sequence ID" value="NZ_JZDQ02000007.1"/>
</dbReference>
<evidence type="ECO:0000313" key="1">
    <source>
        <dbReference type="EMBL" id="OIJ27692.1"/>
    </source>
</evidence>
<comment type="caution">
    <text evidence="1">The sequence shown here is derived from an EMBL/GenBank/DDBJ whole genome shotgun (WGS) entry which is preliminary data.</text>
</comment>
<dbReference type="OrthoDB" id="195104at2"/>
<protein>
    <recommendedName>
        <fullName evidence="3">MSMEG_0570 family nitrogen starvation response protein</fullName>
    </recommendedName>
</protein>
<gene>
    <name evidence="1" type="ORF">UG56_006755</name>
</gene>
<organism evidence="1 2">
    <name type="scientific">Nocardioides luteus</name>
    <dbReference type="NCBI Taxonomy" id="1844"/>
    <lineage>
        <taxon>Bacteria</taxon>
        <taxon>Bacillati</taxon>
        <taxon>Actinomycetota</taxon>
        <taxon>Actinomycetes</taxon>
        <taxon>Propionibacteriales</taxon>
        <taxon>Nocardioidaceae</taxon>
        <taxon>Nocardioides</taxon>
    </lineage>
</organism>
<reference evidence="1" key="1">
    <citation type="submission" date="2016-10" db="EMBL/GenBank/DDBJ databases">
        <title>Draft Genome Sequence of Nocardioides luteus Strain BAFB, an Alkane-Degrading Bacterium Isolated from JP-7 Polluted Soil.</title>
        <authorList>
            <person name="Brown L."/>
            <person name="Ruiz O.N."/>
            <person name="Gunasekera T."/>
        </authorList>
    </citation>
    <scope>NUCLEOTIDE SEQUENCE [LARGE SCALE GENOMIC DNA]</scope>
    <source>
        <strain evidence="1">BAFB</strain>
    </source>
</reference>
<proteinExistence type="predicted"/>
<name>A0A1J4N853_9ACTN</name>
<evidence type="ECO:0000313" key="2">
    <source>
        <dbReference type="Proteomes" id="UP000033772"/>
    </source>
</evidence>
<keyword evidence="2" id="KW-1185">Reference proteome</keyword>
<dbReference type="Proteomes" id="UP000033772">
    <property type="component" value="Unassembled WGS sequence"/>
</dbReference>
<dbReference type="AlphaFoldDB" id="A0A1J4N853"/>
<dbReference type="STRING" id="1844.UG56_006755"/>
<sequence length="105" mass="11430">MPEMTFTVRWPDGRVEDCYSPSLVVHDHLAVGGTYAVEDFLDRSLTALATASERVRAKFGFACTSAMATADQLRASAAAYEFGQYVTVLAMHPPLPATSTARETR</sequence>
<evidence type="ECO:0008006" key="3">
    <source>
        <dbReference type="Google" id="ProtNLM"/>
    </source>
</evidence>